<organism evidence="1">
    <name type="scientific">Arundo donax</name>
    <name type="common">Giant reed</name>
    <name type="synonym">Donax arundinaceus</name>
    <dbReference type="NCBI Taxonomy" id="35708"/>
    <lineage>
        <taxon>Eukaryota</taxon>
        <taxon>Viridiplantae</taxon>
        <taxon>Streptophyta</taxon>
        <taxon>Embryophyta</taxon>
        <taxon>Tracheophyta</taxon>
        <taxon>Spermatophyta</taxon>
        <taxon>Magnoliopsida</taxon>
        <taxon>Liliopsida</taxon>
        <taxon>Poales</taxon>
        <taxon>Poaceae</taxon>
        <taxon>PACMAD clade</taxon>
        <taxon>Arundinoideae</taxon>
        <taxon>Arundineae</taxon>
        <taxon>Arundo</taxon>
    </lineage>
</organism>
<evidence type="ECO:0000313" key="1">
    <source>
        <dbReference type="EMBL" id="JAD38891.1"/>
    </source>
</evidence>
<protein>
    <submittedName>
        <fullName evidence="1">Uncharacterized protein</fullName>
    </submittedName>
</protein>
<dbReference type="AlphaFoldDB" id="A0A0A8ZJA6"/>
<proteinExistence type="predicted"/>
<dbReference type="EMBL" id="GBRH01259004">
    <property type="protein sequence ID" value="JAD38891.1"/>
    <property type="molecule type" value="Transcribed_RNA"/>
</dbReference>
<name>A0A0A8ZJA6_ARUDO</name>
<reference evidence="1" key="2">
    <citation type="journal article" date="2015" name="Data Brief">
        <title>Shoot transcriptome of the giant reed, Arundo donax.</title>
        <authorList>
            <person name="Barrero R.A."/>
            <person name="Guerrero F.D."/>
            <person name="Moolhuijzen P."/>
            <person name="Goolsby J.A."/>
            <person name="Tidwell J."/>
            <person name="Bellgard S.E."/>
            <person name="Bellgard M.I."/>
        </authorList>
    </citation>
    <scope>NUCLEOTIDE SEQUENCE</scope>
    <source>
        <tissue evidence="1">Shoot tissue taken approximately 20 cm above the soil surface</tissue>
    </source>
</reference>
<reference evidence="1" key="1">
    <citation type="submission" date="2014-09" db="EMBL/GenBank/DDBJ databases">
        <authorList>
            <person name="Magalhaes I.L.F."/>
            <person name="Oliveira U."/>
            <person name="Santos F.R."/>
            <person name="Vidigal T.H.D.A."/>
            <person name="Brescovit A.D."/>
            <person name="Santos A.J."/>
        </authorList>
    </citation>
    <scope>NUCLEOTIDE SEQUENCE</scope>
    <source>
        <tissue evidence="1">Shoot tissue taken approximately 20 cm above the soil surface</tissue>
    </source>
</reference>
<sequence>MPLVMLMTWPGMHGSSVHTEDIQCPPCLRECIVAEWTLHN</sequence>
<accession>A0A0A8ZJA6</accession>